<keyword evidence="3" id="KW-1185">Reference proteome</keyword>
<reference evidence="2 3" key="1">
    <citation type="submission" date="2017-08" db="EMBL/GenBank/DDBJ databases">
        <title>Complete genome of Colwellia sp. NB097-1, a psychrophile bacterium ioslated from Bering Sea.</title>
        <authorList>
            <person name="Chen X."/>
        </authorList>
    </citation>
    <scope>NUCLEOTIDE SEQUENCE [LARGE SCALE GENOMIC DNA]</scope>
    <source>
        <strain evidence="2 3">NB097-1</strain>
    </source>
</reference>
<feature type="transmembrane region" description="Helical" evidence="1">
    <location>
        <begin position="98"/>
        <end position="119"/>
    </location>
</feature>
<gene>
    <name evidence="2" type="ORF">B5D82_17355</name>
</gene>
<name>A0A222GCF4_9GAMM</name>
<keyword evidence="1" id="KW-0812">Transmembrane</keyword>
<sequence length="125" mass="14761">MKNTKKERRSTADLWTYLLRVLAIVGWGLFVFALIVSYYAAPESDYGLLRYHDIEIRKFWLTPLTGYLYIVLWLSALSSYFCLILDKYRSRRKSDSKHFNILLLLVITISWVSFILVQISETKIV</sequence>
<keyword evidence="1" id="KW-0472">Membrane</keyword>
<evidence type="ECO:0000313" key="2">
    <source>
        <dbReference type="EMBL" id="ASP49382.1"/>
    </source>
</evidence>
<dbReference type="AlphaFoldDB" id="A0A222GCF4"/>
<evidence type="ECO:0000256" key="1">
    <source>
        <dbReference type="SAM" id="Phobius"/>
    </source>
</evidence>
<dbReference type="EMBL" id="CP020465">
    <property type="protein sequence ID" value="ASP49382.1"/>
    <property type="molecule type" value="Genomic_DNA"/>
</dbReference>
<proteinExistence type="predicted"/>
<feature type="transmembrane region" description="Helical" evidence="1">
    <location>
        <begin position="67"/>
        <end position="86"/>
    </location>
</feature>
<protein>
    <submittedName>
        <fullName evidence="2">Uncharacterized protein</fullName>
    </submittedName>
</protein>
<accession>A0A222GCF4</accession>
<dbReference type="RefSeq" id="WP_081153306.1">
    <property type="nucleotide sequence ID" value="NZ_CP020465.1"/>
</dbReference>
<keyword evidence="1" id="KW-1133">Transmembrane helix</keyword>
<evidence type="ECO:0000313" key="3">
    <source>
        <dbReference type="Proteomes" id="UP000202259"/>
    </source>
</evidence>
<feature type="transmembrane region" description="Helical" evidence="1">
    <location>
        <begin position="21"/>
        <end position="41"/>
    </location>
</feature>
<dbReference type="KEGG" id="cber:B5D82_17355"/>
<dbReference type="Proteomes" id="UP000202259">
    <property type="component" value="Chromosome"/>
</dbReference>
<dbReference type="OrthoDB" id="6240672at2"/>
<organism evidence="2 3">
    <name type="scientific">Cognaticolwellia beringensis</name>
    <dbReference type="NCBI Taxonomy" id="1967665"/>
    <lineage>
        <taxon>Bacteria</taxon>
        <taxon>Pseudomonadati</taxon>
        <taxon>Pseudomonadota</taxon>
        <taxon>Gammaproteobacteria</taxon>
        <taxon>Alteromonadales</taxon>
        <taxon>Colwelliaceae</taxon>
        <taxon>Cognaticolwellia</taxon>
    </lineage>
</organism>